<dbReference type="InterPro" id="IPR036439">
    <property type="entry name" value="Dockerin_dom_sf"/>
</dbReference>
<sequence>MTRPILKRTSWYDGQAVTETDLDVEQTAWHDSLANNTDFQVGSGIEQEFSTQRVLFDTNNVPSATATLISTQNFDGEPIYPIDSSGNTVYLQPLDSFEGNQLEIELSGASLGGTPVTNVYLFGITFGGGFIHEVINFKQNESQITRNYFTKIVAIMTQDFRGNQNTIITGTASNNYGGRLRILESLPMTLSRDIIMVEQSVEPDMSYVDFKPATLSKTLDTLLNEIANTESLNADDLEINVTSTTTRTLFVNDAKGLIIGQKFKATTNNIQKVSILLSVSENTLAVSGEEFDWTGDIVVGIRPLQTTTSCPTDITPNSAIEFDPEFSPIAEISFDQNDLLALGITLTDELQVVDFVFTQSLLANPNLAPTIDIGAYYMLTIRRSGNTSVGNIVLQEAANTNADPNETDPMYMSVFSNNVWTDIINSDLWFKIYTNAIRITDGTAFDSGVQVTSPRTKTNTTTGLDESYIEGRHSLLDVSQTTKNYVILQRSTNFTDSVSHPSTGNPVFSRIEDAPSIAVVLQSTLTTLIDASSEPIVIGSVRDTNPVGNPQISGIIEFPGLVRSNTFTIIQPASDLQLNNLVGSILVPNTAEPELKYRIIDVEFNTDAYGDVNNDGTIDSDDVSRAQVLDGYSKDLVSGSLASVAQRNAIVDGTVTMEEIIRADVTDDGIIDITDPQMIQQNIALGTAFIAGSNFNRAVLTIESLTNPLTTTPNMITADSAFNAVPFTNLTYRIDFVSLWVPHNLELVDLRRFVPKTFTKFSSSDITASTPSGGKNISFIPGDLLFGGELLNLDETQYKIDFEVNTIVVDLSDGSTQGEINIFSNFIKNKMYFYDGTLVASGALENNQIRVTASIQSFVKDSDGYDFESLDGYTKIETTVALLYVQSSGLLRIRADNIRNSITRPELRTKIILTVYLKKAGFRNTETSVTSSELEELLTLL</sequence>
<proteinExistence type="predicted"/>
<accession>A0A0F9RJQ2</accession>
<dbReference type="CDD" id="cd14256">
    <property type="entry name" value="Dockerin_I"/>
    <property type="match status" value="1"/>
</dbReference>
<dbReference type="PROSITE" id="PS00018">
    <property type="entry name" value="EF_HAND_1"/>
    <property type="match status" value="1"/>
</dbReference>
<organism evidence="1">
    <name type="scientific">marine sediment metagenome</name>
    <dbReference type="NCBI Taxonomy" id="412755"/>
    <lineage>
        <taxon>unclassified sequences</taxon>
        <taxon>metagenomes</taxon>
        <taxon>ecological metagenomes</taxon>
    </lineage>
</organism>
<evidence type="ECO:0000313" key="1">
    <source>
        <dbReference type="EMBL" id="KKN50067.1"/>
    </source>
</evidence>
<dbReference type="Gene3D" id="1.10.1330.10">
    <property type="entry name" value="Dockerin domain"/>
    <property type="match status" value="1"/>
</dbReference>
<evidence type="ECO:0008006" key="2">
    <source>
        <dbReference type="Google" id="ProtNLM"/>
    </source>
</evidence>
<protein>
    <recommendedName>
        <fullName evidence="2">Dockerin domain-containing protein</fullName>
    </recommendedName>
</protein>
<gene>
    <name evidence="1" type="ORF">LCGC14_0636420</name>
</gene>
<name>A0A0F9RJQ2_9ZZZZ</name>
<dbReference type="InterPro" id="IPR018247">
    <property type="entry name" value="EF_Hand_1_Ca_BS"/>
</dbReference>
<dbReference type="AlphaFoldDB" id="A0A0F9RJQ2"/>
<dbReference type="EMBL" id="LAZR01001135">
    <property type="protein sequence ID" value="KKN50067.1"/>
    <property type="molecule type" value="Genomic_DNA"/>
</dbReference>
<reference evidence="1" key="1">
    <citation type="journal article" date="2015" name="Nature">
        <title>Complex archaea that bridge the gap between prokaryotes and eukaryotes.</title>
        <authorList>
            <person name="Spang A."/>
            <person name="Saw J.H."/>
            <person name="Jorgensen S.L."/>
            <person name="Zaremba-Niedzwiedzka K."/>
            <person name="Martijn J."/>
            <person name="Lind A.E."/>
            <person name="van Eijk R."/>
            <person name="Schleper C."/>
            <person name="Guy L."/>
            <person name="Ettema T.J."/>
        </authorList>
    </citation>
    <scope>NUCLEOTIDE SEQUENCE</scope>
</reference>
<dbReference type="GO" id="GO:0000272">
    <property type="term" value="P:polysaccharide catabolic process"/>
    <property type="evidence" value="ECO:0007669"/>
    <property type="project" value="InterPro"/>
</dbReference>
<comment type="caution">
    <text evidence="1">The sequence shown here is derived from an EMBL/GenBank/DDBJ whole genome shotgun (WGS) entry which is preliminary data.</text>
</comment>